<dbReference type="PANTHER" id="PTHR23073">
    <property type="entry name" value="26S PROTEASOME REGULATORY SUBUNIT"/>
    <property type="match status" value="1"/>
</dbReference>
<sequence length="483" mass="51692">MADTDDAPRLSDIGGYGRFLLRSMSQRARAAAQPTFRAVVGEHLGVPTDGLAVVREAWPAYEHVNVQAALDAVLDDDPGAQVLGMTGHRHHGPFGLAELIGDDPHQAQYGPRPGNVTRTALPSGPGGATRECLQAAVVLLGAGPTACALLLLGPDDESGRHQLAVEIVAADPARAEALGHRLRDEALARNVYRGQVVSFGASMFGERGSLLRFHERPTMAPGDLVLPPSTFADLRRQVVGVARNSARLRAAGQHLKRGLLLYGPPGVGKTHSVRYLVSELTGTTVVELTGDTLHAIREACSIARALQPSMIVVEDVDLIAEERSHYGGETPLLFTLLNEMDGLDEDADVVFLLTTNRADLLEPALASRPGRVDQAVHIDLPDRESRRRLVELYRGALDIDLSRLESVLDRTDRVTASFLKELLRRAAVVAAERDGAAAPDAPLAVGADDLDTALADLLDTRNQMTRAVLGFGGEDPDDPDEMA</sequence>
<dbReference type="CDD" id="cd19481">
    <property type="entry name" value="RecA-like_protease"/>
    <property type="match status" value="1"/>
</dbReference>
<dbReference type="InterPro" id="IPR027417">
    <property type="entry name" value="P-loop_NTPase"/>
</dbReference>
<dbReference type="Gene3D" id="1.10.8.60">
    <property type="match status" value="1"/>
</dbReference>
<keyword evidence="3 5" id="KW-0067">ATP-binding</keyword>
<protein>
    <submittedName>
        <fullName evidence="5">ATP-binding protein</fullName>
    </submittedName>
</protein>
<keyword evidence="2" id="KW-0547">Nucleotide-binding</keyword>
<dbReference type="Proteomes" id="UP000449906">
    <property type="component" value="Unassembled WGS sequence"/>
</dbReference>
<dbReference type="InterPro" id="IPR003959">
    <property type="entry name" value="ATPase_AAA_core"/>
</dbReference>
<dbReference type="SUPFAM" id="SSF52540">
    <property type="entry name" value="P-loop containing nucleoside triphosphate hydrolases"/>
    <property type="match status" value="1"/>
</dbReference>
<dbReference type="Pfam" id="PF00004">
    <property type="entry name" value="AAA"/>
    <property type="match status" value="1"/>
</dbReference>
<comment type="caution">
    <text evidence="5">The sequence shown here is derived from an EMBL/GenBank/DDBJ whole genome shotgun (WGS) entry which is preliminary data.</text>
</comment>
<dbReference type="GO" id="GO:0016887">
    <property type="term" value="F:ATP hydrolysis activity"/>
    <property type="evidence" value="ECO:0007669"/>
    <property type="project" value="InterPro"/>
</dbReference>
<dbReference type="Gene3D" id="3.40.50.300">
    <property type="entry name" value="P-loop containing nucleotide triphosphate hydrolases"/>
    <property type="match status" value="1"/>
</dbReference>
<evidence type="ECO:0000256" key="1">
    <source>
        <dbReference type="ARBA" id="ARBA00006914"/>
    </source>
</evidence>
<evidence type="ECO:0000313" key="5">
    <source>
        <dbReference type="EMBL" id="KAB2811749.1"/>
    </source>
</evidence>
<evidence type="ECO:0000259" key="4">
    <source>
        <dbReference type="SMART" id="SM00382"/>
    </source>
</evidence>
<gene>
    <name evidence="5" type="ORF">F9L07_07805</name>
</gene>
<evidence type="ECO:0000256" key="2">
    <source>
        <dbReference type="ARBA" id="ARBA00022741"/>
    </source>
</evidence>
<dbReference type="InterPro" id="IPR003593">
    <property type="entry name" value="AAA+_ATPase"/>
</dbReference>
<accession>A0A7J5E0M3</accession>
<dbReference type="AlphaFoldDB" id="A0A7J5E0M3"/>
<proteinExistence type="inferred from homology"/>
<evidence type="ECO:0000256" key="3">
    <source>
        <dbReference type="ARBA" id="ARBA00022840"/>
    </source>
</evidence>
<dbReference type="EMBL" id="WBVM01000001">
    <property type="protein sequence ID" value="KAB2811749.1"/>
    <property type="molecule type" value="Genomic_DNA"/>
</dbReference>
<dbReference type="SMART" id="SM00382">
    <property type="entry name" value="AAA"/>
    <property type="match status" value="1"/>
</dbReference>
<reference evidence="5 6" key="1">
    <citation type="submission" date="2019-09" db="EMBL/GenBank/DDBJ databases">
        <title>Pimelobacter sp. isolated from Paulinella.</title>
        <authorList>
            <person name="Jeong S.E."/>
        </authorList>
    </citation>
    <scope>NUCLEOTIDE SEQUENCE [LARGE SCALE GENOMIC DNA]</scope>
    <source>
        <strain evidence="5 6">Pch-N</strain>
    </source>
</reference>
<name>A0A7J5E0M3_NOCSI</name>
<comment type="similarity">
    <text evidence="1">Belongs to the AAA ATPase family.</text>
</comment>
<feature type="domain" description="AAA+ ATPase" evidence="4">
    <location>
        <begin position="255"/>
        <end position="382"/>
    </location>
</feature>
<evidence type="ECO:0000313" key="6">
    <source>
        <dbReference type="Proteomes" id="UP000449906"/>
    </source>
</evidence>
<dbReference type="RefSeq" id="WP_151579185.1">
    <property type="nucleotide sequence ID" value="NZ_WBVM01000001.1"/>
</dbReference>
<dbReference type="GO" id="GO:0005524">
    <property type="term" value="F:ATP binding"/>
    <property type="evidence" value="ECO:0007669"/>
    <property type="project" value="UniProtKB-KW"/>
</dbReference>
<dbReference type="InterPro" id="IPR050221">
    <property type="entry name" value="26S_Proteasome_ATPase"/>
</dbReference>
<organism evidence="5 6">
    <name type="scientific">Nocardioides simplex</name>
    <name type="common">Arthrobacter simplex</name>
    <dbReference type="NCBI Taxonomy" id="2045"/>
    <lineage>
        <taxon>Bacteria</taxon>
        <taxon>Bacillati</taxon>
        <taxon>Actinomycetota</taxon>
        <taxon>Actinomycetes</taxon>
        <taxon>Propionibacteriales</taxon>
        <taxon>Nocardioidaceae</taxon>
        <taxon>Pimelobacter</taxon>
    </lineage>
</organism>